<proteinExistence type="predicted"/>
<dbReference type="InterPro" id="IPR030392">
    <property type="entry name" value="S74_ICA"/>
</dbReference>
<dbReference type="EMBL" id="FNUV01000001">
    <property type="protein sequence ID" value="SEF42241.1"/>
    <property type="molecule type" value="Genomic_DNA"/>
</dbReference>
<sequence>MADENENINTQQEEEQAAAIRQLFNIVFENIVPWVQTGGDTGLSSRLKLKRNFDKIKAWIDASPSWFLSRLYDDTAAGFITFIQGLQVGQQFVTGLLGEGGVFRVNADGTTYLETDKMYVRMKAYFDNVEIRDYRHSVGNRIASAAGARCCRVEYIGEGGAVVDSPENAVLIRCYFRGSDGEDEVKNNFVVGDMAYHHVTDVETADDDPNQKGLNSSHYWRLVVGRNAEGTLTTDGEHWIDLSNRASETLSIGGSQYTHAGYQNDSDVPTAQDDIIQLGNINDTDRQGAIIEFVTGNDAPSYQIFQGINDFSLQGKNKIALGYNSQTGHAYLNVYGDAYIGDPNGSTYIKYEQENPVTHAPRMHIKAEVVFQSPTAPSQDITLEDFAAAIINKAEDLQRQIDGEISSWFYAGVPTLLNLPASAWDTAEKKEKHLGDLYYDRNTGYGYRFVYDNDNEVYMWTQIYDDAIVEALRLANEARDTADHKRRVFLTTPTVPYDAGDLWVNAVWPASGASQGATYNNDILKCVTSKTDSQSFAIADWTKASKYTDDSQFEGYINQILNGTNEQTDPAIVAQALHAIKGALSQDTNITGGLMLTTLIGMRDSNGTLWGGMNGQYNANVYGGGLASWYGGGMIDKYNPTTQQFDVQSGARIGFRFDGSGYVAGGAIAWDATGLTNLNVSSITAATINLGGKGVATQEWVGENYISIAYFDRLFRAFNGDNLVNHNDTQSTINNIKAMFGFWTDTYLSALGNSSGSGIALTLANMGDVQLSTPTNGQALIYNASTQKWTNQTISATGNYLLLTGGTMTGNLFFEGYNSRVFGIKLTNYAAGMPVGTNIDVGWDWENKDGAGAYFRSSDAGTQAGDFGIFARDANGTEHTLRGKYDGTLTWGNANILTSANVKTINGQSIYGSGNIVVGGGTGYLPLTGGTMTGIITLASGAYIYAGSNAFIACRPTGWTSVTSSQWAVGTTTEQGVLRSNANDLLHRRGSTNYAILDEYNATTILNGSYLPLTGGTLTGRLTINASVADVLVLNRTSASSVVRMDLAQGGTVYGNLGLDASHNIILRTTSSGTHTVRLQINTNGNVGIGTTSPNYKLHVNGTIGAGNITGANLDSEGYISALSDIRKKDVVENMAGLTIEQIAKAPIIKFLWKGERIREGLQVGSIAQYWQKILPQSVHKSKDDYLSFSYGVAALISSISTARKVVDHEKRIAELERENRELKMKLENVA</sequence>
<accession>A0A1H5RXL6</accession>
<dbReference type="PROSITE" id="PS51688">
    <property type="entry name" value="ICA"/>
    <property type="match status" value="1"/>
</dbReference>
<dbReference type="Proteomes" id="UP000236735">
    <property type="component" value="Unassembled WGS sequence"/>
</dbReference>
<organism evidence="2 3">
    <name type="scientific">Xylanibacter ruminicola</name>
    <name type="common">Prevotella ruminicola</name>
    <dbReference type="NCBI Taxonomy" id="839"/>
    <lineage>
        <taxon>Bacteria</taxon>
        <taxon>Pseudomonadati</taxon>
        <taxon>Bacteroidota</taxon>
        <taxon>Bacteroidia</taxon>
        <taxon>Bacteroidales</taxon>
        <taxon>Prevotellaceae</taxon>
        <taxon>Xylanibacter</taxon>
    </lineage>
</organism>
<dbReference type="RefSeq" id="WP_103914957.1">
    <property type="nucleotide sequence ID" value="NZ_FNUV01000001.1"/>
</dbReference>
<evidence type="ECO:0000313" key="2">
    <source>
        <dbReference type="EMBL" id="SEF42241.1"/>
    </source>
</evidence>
<reference evidence="2 3" key="1">
    <citation type="submission" date="2016-10" db="EMBL/GenBank/DDBJ databases">
        <authorList>
            <person name="de Groot N.N."/>
        </authorList>
    </citation>
    <scope>NUCLEOTIDE SEQUENCE [LARGE SCALE GENOMIC DNA]</scope>
    <source>
        <strain evidence="2 3">AR32</strain>
    </source>
</reference>
<evidence type="ECO:0000259" key="1">
    <source>
        <dbReference type="PROSITE" id="PS51688"/>
    </source>
</evidence>
<evidence type="ECO:0000313" key="3">
    <source>
        <dbReference type="Proteomes" id="UP000236735"/>
    </source>
</evidence>
<protein>
    <recommendedName>
        <fullName evidence="1">Peptidase S74 domain-containing protein</fullName>
    </recommendedName>
</protein>
<feature type="domain" description="Peptidase S74" evidence="1">
    <location>
        <begin position="1124"/>
        <end position="1231"/>
    </location>
</feature>
<dbReference type="AlphaFoldDB" id="A0A1H5RXL6"/>
<dbReference type="Pfam" id="PF13884">
    <property type="entry name" value="Peptidase_S74"/>
    <property type="match status" value="1"/>
</dbReference>
<name>A0A1H5RXL6_XYLRU</name>
<gene>
    <name evidence="2" type="ORF">SAMN05216354_0354</name>
</gene>